<feature type="domain" description="VWFA" evidence="1">
    <location>
        <begin position="405"/>
        <end position="593"/>
    </location>
</feature>
<evidence type="ECO:0000259" key="1">
    <source>
        <dbReference type="PROSITE" id="PS50234"/>
    </source>
</evidence>
<dbReference type="Proteomes" id="UP001500620">
    <property type="component" value="Unassembled WGS sequence"/>
</dbReference>
<dbReference type="PROSITE" id="PS50234">
    <property type="entry name" value="VWFA"/>
    <property type="match status" value="1"/>
</dbReference>
<reference evidence="3" key="1">
    <citation type="journal article" date="2019" name="Int. J. Syst. Evol. Microbiol.">
        <title>The Global Catalogue of Microorganisms (GCM) 10K type strain sequencing project: providing services to taxonomists for standard genome sequencing and annotation.</title>
        <authorList>
            <consortium name="The Broad Institute Genomics Platform"/>
            <consortium name="The Broad Institute Genome Sequencing Center for Infectious Disease"/>
            <person name="Wu L."/>
            <person name="Ma J."/>
        </authorList>
    </citation>
    <scope>NUCLEOTIDE SEQUENCE [LARGE SCALE GENOMIC DNA]</scope>
    <source>
        <strain evidence="3">JCM 17441</strain>
    </source>
</reference>
<sequence length="596" mass="63156">MTRGRVAVAGVLALAAVAGAYVWLRPGRADGNLGRDDCVQIEVSSSTEKADLLAELAARYNTAGRTFGGRCAGVSVHKKTSGAAMEALAAGWDPARDGGPVPQVWAPSSSLWLGLLRERGVDGAAPLAEDADEAGEVPSIAQSPLTIGMPQPMAEALGWPERRLGWADVLALAGDPRGWGAYGHPEWGRFTLGKDNPHLSTSGLAATVAAYYAASGKSSDLTVDDLRRPAVADFVRGVEASVVHYADDAVRFLGNLAEADAQGRSTSYVSAVAMQEQLLFLYDEGAPDGDPAQIGKGRRPRVPLVAVHPRDGTLMFDHPYVTLASATPDQRAAAGDFLQFLRQPAQQERFAATGFRDYQGRAGAALSAAIGLPGGQPDLSLIDPPAPTVLSQMLAGWDDLRKKARVLLVIDVSGSMDEPAGGGRSRLEAAKQAAIQGLARLHADDEVSLWKFSTAENGARQPYDEIVPFEPMRAGQERLQAAIGALHPEGGTALYTTVRAAQQSMVAQYRPDRINAVVILTDGKNEYPRDNDLAALLRDVNADDMEHSVRVFAIAFGDKSDLKTLSAIAKASRAAAYDARNPSSINDVFVSVLSNF</sequence>
<protein>
    <submittedName>
        <fullName evidence="2">Substrate-binding and VWA domain-containing protein</fullName>
    </submittedName>
</protein>
<gene>
    <name evidence="2" type="ORF">GCM10022255_077700</name>
</gene>
<accession>A0ABP8DK99</accession>
<dbReference type="Pfam" id="PF13531">
    <property type="entry name" value="SBP_bac_11"/>
    <property type="match status" value="1"/>
</dbReference>
<dbReference type="RefSeq" id="WP_345135085.1">
    <property type="nucleotide sequence ID" value="NZ_BAABAT010000030.1"/>
</dbReference>
<dbReference type="SMART" id="SM00327">
    <property type="entry name" value="VWA"/>
    <property type="match status" value="1"/>
</dbReference>
<dbReference type="InterPro" id="IPR036465">
    <property type="entry name" value="vWFA_dom_sf"/>
</dbReference>
<dbReference type="SUPFAM" id="SSF53300">
    <property type="entry name" value="vWA-like"/>
    <property type="match status" value="1"/>
</dbReference>
<dbReference type="Pfam" id="PF13519">
    <property type="entry name" value="VWA_2"/>
    <property type="match status" value="1"/>
</dbReference>
<name>A0ABP8DK99_9ACTN</name>
<dbReference type="EMBL" id="BAABAT010000030">
    <property type="protein sequence ID" value="GAA4258144.1"/>
    <property type="molecule type" value="Genomic_DNA"/>
</dbReference>
<comment type="caution">
    <text evidence="2">The sequence shown here is derived from an EMBL/GenBank/DDBJ whole genome shotgun (WGS) entry which is preliminary data.</text>
</comment>
<evidence type="ECO:0000313" key="2">
    <source>
        <dbReference type="EMBL" id="GAA4258144.1"/>
    </source>
</evidence>
<proteinExistence type="predicted"/>
<dbReference type="Gene3D" id="3.40.50.410">
    <property type="entry name" value="von Willebrand factor, type A domain"/>
    <property type="match status" value="1"/>
</dbReference>
<dbReference type="InterPro" id="IPR002035">
    <property type="entry name" value="VWF_A"/>
</dbReference>
<dbReference type="PANTHER" id="PTHR10166">
    <property type="entry name" value="VOLTAGE-DEPENDENT CALCIUM CHANNEL SUBUNIT ALPHA-2/DELTA-RELATED"/>
    <property type="match status" value="1"/>
</dbReference>
<dbReference type="InterPro" id="IPR051173">
    <property type="entry name" value="Ca_channel_alpha-2/delta"/>
</dbReference>
<dbReference type="SUPFAM" id="SSF53850">
    <property type="entry name" value="Periplasmic binding protein-like II"/>
    <property type="match status" value="1"/>
</dbReference>
<keyword evidence="3" id="KW-1185">Reference proteome</keyword>
<dbReference type="PANTHER" id="PTHR10166:SF37">
    <property type="entry name" value="STOLID, ISOFORM H"/>
    <property type="match status" value="1"/>
</dbReference>
<evidence type="ECO:0000313" key="3">
    <source>
        <dbReference type="Proteomes" id="UP001500620"/>
    </source>
</evidence>
<organism evidence="2 3">
    <name type="scientific">Dactylosporangium darangshiense</name>
    <dbReference type="NCBI Taxonomy" id="579108"/>
    <lineage>
        <taxon>Bacteria</taxon>
        <taxon>Bacillati</taxon>
        <taxon>Actinomycetota</taxon>
        <taxon>Actinomycetes</taxon>
        <taxon>Micromonosporales</taxon>
        <taxon>Micromonosporaceae</taxon>
        <taxon>Dactylosporangium</taxon>
    </lineage>
</organism>